<dbReference type="Proteomes" id="UP000886752">
    <property type="component" value="Unassembled WGS sequence"/>
</dbReference>
<evidence type="ECO:0000313" key="11">
    <source>
        <dbReference type="Proteomes" id="UP000886752"/>
    </source>
</evidence>
<comment type="caution">
    <text evidence="10">The sequence shown here is derived from an EMBL/GenBank/DDBJ whole genome shotgun (WGS) entry which is preliminary data.</text>
</comment>
<dbReference type="GO" id="GO:0005886">
    <property type="term" value="C:plasma membrane"/>
    <property type="evidence" value="ECO:0007669"/>
    <property type="project" value="UniProtKB-SubCell"/>
</dbReference>
<evidence type="ECO:0000256" key="4">
    <source>
        <dbReference type="ARBA" id="ARBA00022519"/>
    </source>
</evidence>
<evidence type="ECO:0000256" key="8">
    <source>
        <dbReference type="SAM" id="Coils"/>
    </source>
</evidence>
<feature type="transmembrane region" description="Helical" evidence="9">
    <location>
        <begin position="344"/>
        <end position="363"/>
    </location>
</feature>
<proteinExistence type="predicted"/>
<evidence type="ECO:0000256" key="3">
    <source>
        <dbReference type="ARBA" id="ARBA00022475"/>
    </source>
</evidence>
<organism evidence="10 11">
    <name type="scientific">Candidatus Desulfovibrio intestinipullorum</name>
    <dbReference type="NCBI Taxonomy" id="2838536"/>
    <lineage>
        <taxon>Bacteria</taxon>
        <taxon>Pseudomonadati</taxon>
        <taxon>Thermodesulfobacteriota</taxon>
        <taxon>Desulfovibrionia</taxon>
        <taxon>Desulfovibrionales</taxon>
        <taxon>Desulfovibrionaceae</taxon>
        <taxon>Desulfovibrio</taxon>
    </lineage>
</organism>
<feature type="transmembrane region" description="Helical" evidence="9">
    <location>
        <begin position="397"/>
        <end position="420"/>
    </location>
</feature>
<sequence length="1047" mass="112820">MNISRIFILRPIATSLLMVALFLSGVLAYRFLPISALPQIDYPTIQVQTFYPGASPDVMAAVVTAPLETQFGSMSGLTQMSSFSSAGASVITLQFDLSIALDVAEQEVQAGINSALTLLPSDLPNPPVYNKVNPADPPVMTLALTSDVLPMTRLEDLADTRIAQKLSQLSGVGMVTLSGGERPAIRVKVNPKALAQANLTMEDIRTAITQANVNSAKGSLDGRLRSSSINANDQLESPEEYVQTIIGYKNGAPIRLGDVAEVAEGAENALLAAYTVHAAEDGSPQTIRPSIIISVQRQPGANVIAVADAITKRLPALQASLPNSVNVQVITDRTSTIRATVADVQFELLLSVVLVIAVIWVFLRNARATLIPALAVPLSIVGTLGVMYLAGFSLNNLTLMALVIAAGFVVDDAIVVIENITRFLEQGMRPVQAALTGAGQIGFTIISLTLSLVAVLIPLLFMGDVSGRLFREFAITLAVTILISAVVSLTLTPMLCAVLLKRERKTQSSETAGKDAYMENATGFFQKLLHLYDKALIVVLNHQRLMLLVAAGSVVFTGFLYVVVAKGFFPVQDTGLLQGVAEAPQHTSFKAMAARQQRLADLLLSDPAVKRVAFFVGVDGQNPSLATSRLTVELKSLEEREDRAPAIAKRLMQRALNEIPGTSLYLNPVQDLTIEDRTSRTLYQVTMEAVSREELDVWEAKLKSALREREELEHVASDLLALGTMVYVNVNRDTASRLGIQMQDIDDALYSSLGQRLISTIFTQTNQYKVVLESAERFRKGPQDIEAVYVQTSSGVPVPLTAVASIEERPVQLGIARQGQFPATTLSFNVAEGFHLGDAVTATKEAIASIEAPDSIRIVFQGAVKAFETSTTNQLWLILAAIGTVYIVLGVLYESYVHPLTILSTLPSAGIGAILALIALDMELGVVGIIGLILLIGIVKKNAIMMVDFALELETREGRDSVSAIHEACLLRLRPILMTTLCALLSALPLILTTGMGAELRRPLGVTMVGGLIFSQLLTLFTTPVVYIWFDQFSHRKKARPSSETSR</sequence>
<feature type="transmembrane region" description="Helical" evidence="9">
    <location>
        <begin position="971"/>
        <end position="992"/>
    </location>
</feature>
<accession>A0A9D1TNQ3</accession>
<evidence type="ECO:0000256" key="9">
    <source>
        <dbReference type="SAM" id="Phobius"/>
    </source>
</evidence>
<keyword evidence="8" id="KW-0175">Coiled coil</keyword>
<gene>
    <name evidence="10" type="ORF">H9894_00055</name>
</gene>
<dbReference type="EMBL" id="DXHV01000002">
    <property type="protein sequence ID" value="HIV99583.1"/>
    <property type="molecule type" value="Genomic_DNA"/>
</dbReference>
<keyword evidence="7 9" id="KW-0472">Membrane</keyword>
<feature type="transmembrane region" description="Helical" evidence="9">
    <location>
        <begin position="1004"/>
        <end position="1030"/>
    </location>
</feature>
<protein>
    <submittedName>
        <fullName evidence="10">Efflux RND transporter permease subunit</fullName>
    </submittedName>
</protein>
<dbReference type="SUPFAM" id="SSF82866">
    <property type="entry name" value="Multidrug efflux transporter AcrB transmembrane domain"/>
    <property type="match status" value="2"/>
</dbReference>
<dbReference type="Gene3D" id="3.30.70.1320">
    <property type="entry name" value="Multidrug efflux transporter AcrB pore domain like"/>
    <property type="match status" value="1"/>
</dbReference>
<reference evidence="10" key="2">
    <citation type="submission" date="2021-04" db="EMBL/GenBank/DDBJ databases">
        <authorList>
            <person name="Gilroy R."/>
        </authorList>
    </citation>
    <scope>NUCLEOTIDE SEQUENCE</scope>
    <source>
        <strain evidence="10">ChiHecec2B26-446</strain>
    </source>
</reference>
<dbReference type="GO" id="GO:0042910">
    <property type="term" value="F:xenobiotic transmembrane transporter activity"/>
    <property type="evidence" value="ECO:0007669"/>
    <property type="project" value="TreeGrafter"/>
</dbReference>
<keyword evidence="4" id="KW-0997">Cell inner membrane</keyword>
<keyword evidence="5 9" id="KW-0812">Transmembrane</keyword>
<dbReference type="InterPro" id="IPR027463">
    <property type="entry name" value="AcrB_DN_DC_subdom"/>
</dbReference>
<comment type="subcellular location">
    <subcellularLocation>
        <location evidence="1">Cell inner membrane</location>
        <topology evidence="1">Multi-pass membrane protein</topology>
    </subcellularLocation>
</comment>
<name>A0A9D1TNQ3_9BACT</name>
<feature type="transmembrane region" description="Helical" evidence="9">
    <location>
        <begin position="441"/>
        <end position="461"/>
    </location>
</feature>
<dbReference type="SUPFAM" id="SSF82693">
    <property type="entry name" value="Multidrug efflux transporter AcrB pore domain, PN1, PN2, PC1 and PC2 subdomains"/>
    <property type="match status" value="3"/>
</dbReference>
<dbReference type="FunFam" id="3.30.70.1430:FF:000001">
    <property type="entry name" value="Efflux pump membrane transporter"/>
    <property type="match status" value="1"/>
</dbReference>
<dbReference type="SUPFAM" id="SSF82714">
    <property type="entry name" value="Multidrug efflux transporter AcrB TolC docking domain, DN and DC subdomains"/>
    <property type="match status" value="2"/>
</dbReference>
<dbReference type="FunFam" id="1.20.1640.10:FF:000001">
    <property type="entry name" value="Efflux pump membrane transporter"/>
    <property type="match status" value="1"/>
</dbReference>
<dbReference type="AlphaFoldDB" id="A0A9D1TNQ3"/>
<evidence type="ECO:0000256" key="7">
    <source>
        <dbReference type="ARBA" id="ARBA00023136"/>
    </source>
</evidence>
<reference evidence="10" key="1">
    <citation type="journal article" date="2021" name="PeerJ">
        <title>Extensive microbial diversity within the chicken gut microbiome revealed by metagenomics and culture.</title>
        <authorList>
            <person name="Gilroy R."/>
            <person name="Ravi A."/>
            <person name="Getino M."/>
            <person name="Pursley I."/>
            <person name="Horton D.L."/>
            <person name="Alikhan N.F."/>
            <person name="Baker D."/>
            <person name="Gharbi K."/>
            <person name="Hall N."/>
            <person name="Watson M."/>
            <person name="Adriaenssens E.M."/>
            <person name="Foster-Nyarko E."/>
            <person name="Jarju S."/>
            <person name="Secka A."/>
            <person name="Antonio M."/>
            <person name="Oren A."/>
            <person name="Chaudhuri R.R."/>
            <person name="La Ragione R."/>
            <person name="Hildebrand F."/>
            <person name="Pallen M.J."/>
        </authorList>
    </citation>
    <scope>NUCLEOTIDE SEQUENCE</scope>
    <source>
        <strain evidence="10">ChiHecec2B26-446</strain>
    </source>
</reference>
<evidence type="ECO:0000256" key="5">
    <source>
        <dbReference type="ARBA" id="ARBA00022692"/>
    </source>
</evidence>
<keyword evidence="2" id="KW-0813">Transport</keyword>
<evidence type="ECO:0000256" key="6">
    <source>
        <dbReference type="ARBA" id="ARBA00022989"/>
    </source>
</evidence>
<feature type="transmembrane region" description="Helical" evidence="9">
    <location>
        <begin position="370"/>
        <end position="391"/>
    </location>
</feature>
<dbReference type="PRINTS" id="PR00702">
    <property type="entry name" value="ACRIFLAVINRP"/>
</dbReference>
<feature type="transmembrane region" description="Helical" evidence="9">
    <location>
        <begin position="875"/>
        <end position="893"/>
    </location>
</feature>
<dbReference type="PANTHER" id="PTHR32063">
    <property type="match status" value="1"/>
</dbReference>
<dbReference type="InterPro" id="IPR001036">
    <property type="entry name" value="Acrflvin-R"/>
</dbReference>
<dbReference type="PANTHER" id="PTHR32063:SF21">
    <property type="entry name" value="MULTIDRUG RESISTANCE PROTEIN MDTB"/>
    <property type="match status" value="1"/>
</dbReference>
<dbReference type="Gene3D" id="3.30.70.1430">
    <property type="entry name" value="Multidrug efflux transporter AcrB pore domain"/>
    <property type="match status" value="2"/>
</dbReference>
<dbReference type="Pfam" id="PF00873">
    <property type="entry name" value="ACR_tran"/>
    <property type="match status" value="1"/>
</dbReference>
<feature type="coiled-coil region" evidence="8">
    <location>
        <begin position="695"/>
        <end position="722"/>
    </location>
</feature>
<dbReference type="Gene3D" id="1.20.1640.10">
    <property type="entry name" value="Multidrug efflux transporter AcrB transmembrane domain"/>
    <property type="match status" value="2"/>
</dbReference>
<dbReference type="Gene3D" id="3.30.2090.10">
    <property type="entry name" value="Multidrug efflux transporter AcrB TolC docking domain, DN and DC subdomains"/>
    <property type="match status" value="2"/>
</dbReference>
<keyword evidence="3" id="KW-1003">Cell membrane</keyword>
<evidence type="ECO:0000313" key="10">
    <source>
        <dbReference type="EMBL" id="HIV99583.1"/>
    </source>
</evidence>
<evidence type="ECO:0000256" key="2">
    <source>
        <dbReference type="ARBA" id="ARBA00022448"/>
    </source>
</evidence>
<feature type="transmembrane region" description="Helical" evidence="9">
    <location>
        <begin position="473"/>
        <end position="500"/>
    </location>
</feature>
<feature type="transmembrane region" description="Helical" evidence="9">
    <location>
        <begin position="926"/>
        <end position="951"/>
    </location>
</feature>
<dbReference type="Gene3D" id="3.30.70.1440">
    <property type="entry name" value="Multidrug efflux transporter AcrB pore domain"/>
    <property type="match status" value="1"/>
</dbReference>
<evidence type="ECO:0000256" key="1">
    <source>
        <dbReference type="ARBA" id="ARBA00004429"/>
    </source>
</evidence>
<keyword evidence="6 9" id="KW-1133">Transmembrane helix</keyword>